<dbReference type="Proteomes" id="UP001165586">
    <property type="component" value="Unassembled WGS sequence"/>
</dbReference>
<gene>
    <name evidence="2" type="ORF">N1032_03275</name>
</gene>
<accession>A0ABT2GXX5</accession>
<evidence type="ECO:0008006" key="4">
    <source>
        <dbReference type="Google" id="ProtNLM"/>
    </source>
</evidence>
<keyword evidence="3" id="KW-1185">Reference proteome</keyword>
<comment type="caution">
    <text evidence="2">The sequence shown here is derived from an EMBL/GenBank/DDBJ whole genome shotgun (WGS) entry which is preliminary data.</text>
</comment>
<feature type="transmembrane region" description="Helical" evidence="1">
    <location>
        <begin position="6"/>
        <end position="28"/>
    </location>
</feature>
<evidence type="ECO:0000313" key="2">
    <source>
        <dbReference type="EMBL" id="MCS5732763.1"/>
    </source>
</evidence>
<proteinExistence type="predicted"/>
<organism evidence="2 3">
    <name type="scientific">Herbiconiux daphne</name>
    <dbReference type="NCBI Taxonomy" id="2970914"/>
    <lineage>
        <taxon>Bacteria</taxon>
        <taxon>Bacillati</taxon>
        <taxon>Actinomycetota</taxon>
        <taxon>Actinomycetes</taxon>
        <taxon>Micrococcales</taxon>
        <taxon>Microbacteriaceae</taxon>
        <taxon>Herbiconiux</taxon>
    </lineage>
</organism>
<keyword evidence="1" id="KW-0812">Transmembrane</keyword>
<sequence length="358" mass="37768">MTTEWLGGGFMIALAAVLWLVYLVPSWFRSRQYLATERNAVRLQQTLRILAETSEMPDEVRVEASARRIAEQERILKHRVAEQQAEAIPAAVRTADRLRRSRAVTAGVLALSIAVAVLGGMQAVYTGAWIILVGGVISSVVAIAVLVKLSTAGRRLKLPRPALQAAPAFVDHAETGDEYDERDEFDEFDGADVDAEGDELEEGSPVSSWIPVAVPRPLYLAGGAAAPLGLESTSFSAEQTPDAAAHATSAGSLARAAADGFAETDSAADAQADPDAEATAAAARTHQESLLRAAAEAEEALRARLAAEHETVAELPAPKPVAEPAPAAPSRFARMGIVDDDTTSHLDLDAVLAARRAG</sequence>
<feature type="transmembrane region" description="Helical" evidence="1">
    <location>
        <begin position="103"/>
        <end position="121"/>
    </location>
</feature>
<feature type="transmembrane region" description="Helical" evidence="1">
    <location>
        <begin position="127"/>
        <end position="147"/>
    </location>
</feature>
<name>A0ABT2GXX5_9MICO</name>
<evidence type="ECO:0000256" key="1">
    <source>
        <dbReference type="SAM" id="Phobius"/>
    </source>
</evidence>
<keyword evidence="1" id="KW-1133">Transmembrane helix</keyword>
<dbReference type="EMBL" id="JANLCJ010000001">
    <property type="protein sequence ID" value="MCS5732763.1"/>
    <property type="molecule type" value="Genomic_DNA"/>
</dbReference>
<keyword evidence="1" id="KW-0472">Membrane</keyword>
<evidence type="ECO:0000313" key="3">
    <source>
        <dbReference type="Proteomes" id="UP001165586"/>
    </source>
</evidence>
<protein>
    <recommendedName>
        <fullName evidence="4">Large exoprotein</fullName>
    </recommendedName>
</protein>
<reference evidence="2" key="1">
    <citation type="submission" date="2022-08" db="EMBL/GenBank/DDBJ databases">
        <authorList>
            <person name="Deng Y."/>
            <person name="Han X.-F."/>
            <person name="Zhang Y.-Q."/>
        </authorList>
    </citation>
    <scope>NUCLEOTIDE SEQUENCE</scope>
    <source>
        <strain evidence="2">CPCC 203386</strain>
    </source>
</reference>
<dbReference type="RefSeq" id="WP_259537413.1">
    <property type="nucleotide sequence ID" value="NZ_JANLCJ010000001.1"/>
</dbReference>